<dbReference type="PANTHER" id="PTHR21456">
    <property type="entry name" value="FAMILY WITH SEQUENCE SIMILARITY 102"/>
    <property type="match status" value="1"/>
</dbReference>
<feature type="region of interest" description="Disordered" evidence="1">
    <location>
        <begin position="231"/>
        <end position="258"/>
    </location>
</feature>
<dbReference type="Pfam" id="PF10358">
    <property type="entry name" value="NT-C2"/>
    <property type="match status" value="1"/>
</dbReference>
<dbReference type="OrthoDB" id="3365224at2759"/>
<evidence type="ECO:0000259" key="2">
    <source>
        <dbReference type="PROSITE" id="PS51840"/>
    </source>
</evidence>
<feature type="compositionally biased region" description="Low complexity" evidence="1">
    <location>
        <begin position="133"/>
        <end position="145"/>
    </location>
</feature>
<evidence type="ECO:0000313" key="4">
    <source>
        <dbReference type="Proteomes" id="UP000190831"/>
    </source>
</evidence>
<reference evidence="4" key="1">
    <citation type="submission" date="2016-03" db="EMBL/GenBank/DDBJ databases">
        <authorList>
            <person name="Devillers H."/>
        </authorList>
    </citation>
    <scope>NUCLEOTIDE SEQUENCE [LARGE SCALE GENOMIC DNA]</scope>
</reference>
<feature type="compositionally biased region" description="Polar residues" evidence="1">
    <location>
        <begin position="233"/>
        <end position="258"/>
    </location>
</feature>
<feature type="compositionally biased region" description="Polar residues" evidence="1">
    <location>
        <begin position="47"/>
        <end position="68"/>
    </location>
</feature>
<feature type="domain" description="C2 NT-type" evidence="2">
    <location>
        <begin position="5"/>
        <end position="197"/>
    </location>
</feature>
<keyword evidence="4" id="KW-1185">Reference proteome</keyword>
<dbReference type="EMBL" id="LT598489">
    <property type="protein sequence ID" value="SCW00091.1"/>
    <property type="molecule type" value="Genomic_DNA"/>
</dbReference>
<sequence>MKTFSAKAKSKRPKFLFSLKINELTNIPQSSGYCSVKWHLKDGTGTNGHHISSATQEPIKASSQSRGSTPRVLVKNHRARWNIELDKPIQIKLTTDKNKKLHSKILNIDVYFEFLEPINGSGGKLHHARGKSDTSNQTSSSNSSVYTQKVSRKLLLGSLSINIAEYINREQTAVTNRFLLQNSKVNSILSLAIRMELIRGSFDDFKLPDSFSSGQLPNSFRNGIGEVFDESSDMPSPVSSTFPASTTSPGSGQVQSLDSQVKKATETQGSFTIAINNPFVDRLYQKTFQIPWDPRPGEFTPKECVDDIFEGGDGWAKNESGINLIDIEALQLSELERNYGSQRNTLAADITYGDIDKRAYLERRIYSESQVNSQRQHSSDDRESSNLGNDACENEFDEYESNKINDFKSWTISKILP</sequence>
<dbReference type="PANTHER" id="PTHR21456:SF1">
    <property type="entry name" value="C2 NT-TYPE DOMAIN-CONTAINING PROTEIN"/>
    <property type="match status" value="1"/>
</dbReference>
<dbReference type="OMA" id="SSGYCYV"/>
<feature type="region of interest" description="Disordered" evidence="1">
    <location>
        <begin position="369"/>
        <end position="392"/>
    </location>
</feature>
<accession>A0A1G4M8G1</accession>
<dbReference type="InterPro" id="IPR039931">
    <property type="entry name" value="EEIG1/2-like"/>
</dbReference>
<name>A0A1G4M8G1_LACFM</name>
<feature type="region of interest" description="Disordered" evidence="1">
    <location>
        <begin position="46"/>
        <end position="71"/>
    </location>
</feature>
<feature type="region of interest" description="Disordered" evidence="1">
    <location>
        <begin position="123"/>
        <end position="145"/>
    </location>
</feature>
<evidence type="ECO:0000256" key="1">
    <source>
        <dbReference type="SAM" id="MobiDB-lite"/>
    </source>
</evidence>
<evidence type="ECO:0000313" key="3">
    <source>
        <dbReference type="EMBL" id="SCW00091.1"/>
    </source>
</evidence>
<dbReference type="PROSITE" id="PS51840">
    <property type="entry name" value="C2_NT"/>
    <property type="match status" value="1"/>
</dbReference>
<protein>
    <submittedName>
        <fullName evidence="3">LAFE_0B09252g1_1</fullName>
    </submittedName>
</protein>
<gene>
    <name evidence="3" type="ORF">LAFE_0B09252G</name>
</gene>
<organism evidence="3 4">
    <name type="scientific">Lachancea fermentati</name>
    <name type="common">Zygosaccharomyces fermentati</name>
    <dbReference type="NCBI Taxonomy" id="4955"/>
    <lineage>
        <taxon>Eukaryota</taxon>
        <taxon>Fungi</taxon>
        <taxon>Dikarya</taxon>
        <taxon>Ascomycota</taxon>
        <taxon>Saccharomycotina</taxon>
        <taxon>Saccharomycetes</taxon>
        <taxon>Saccharomycetales</taxon>
        <taxon>Saccharomycetaceae</taxon>
        <taxon>Lachancea</taxon>
    </lineage>
</organism>
<dbReference type="AlphaFoldDB" id="A0A1G4M8G1"/>
<dbReference type="InterPro" id="IPR019448">
    <property type="entry name" value="NT-C2"/>
</dbReference>
<dbReference type="Proteomes" id="UP000190831">
    <property type="component" value="Chromosome B"/>
</dbReference>
<proteinExistence type="predicted"/>